<organism evidence="1 2">
    <name type="scientific">Nephila pilipes</name>
    <name type="common">Giant wood spider</name>
    <name type="synonym">Nephila maculata</name>
    <dbReference type="NCBI Taxonomy" id="299642"/>
    <lineage>
        <taxon>Eukaryota</taxon>
        <taxon>Metazoa</taxon>
        <taxon>Ecdysozoa</taxon>
        <taxon>Arthropoda</taxon>
        <taxon>Chelicerata</taxon>
        <taxon>Arachnida</taxon>
        <taxon>Araneae</taxon>
        <taxon>Araneomorphae</taxon>
        <taxon>Entelegynae</taxon>
        <taxon>Araneoidea</taxon>
        <taxon>Nephilidae</taxon>
        <taxon>Nephila</taxon>
    </lineage>
</organism>
<protein>
    <submittedName>
        <fullName evidence="1">Uncharacterized protein</fullName>
    </submittedName>
</protein>
<evidence type="ECO:0000313" key="2">
    <source>
        <dbReference type="Proteomes" id="UP000887013"/>
    </source>
</evidence>
<proteinExistence type="predicted"/>
<dbReference type="Proteomes" id="UP000887013">
    <property type="component" value="Unassembled WGS sequence"/>
</dbReference>
<reference evidence="1" key="1">
    <citation type="submission" date="2020-08" db="EMBL/GenBank/DDBJ databases">
        <title>Multicomponent nature underlies the extraordinary mechanical properties of spider dragline silk.</title>
        <authorList>
            <person name="Kono N."/>
            <person name="Nakamura H."/>
            <person name="Mori M."/>
            <person name="Yoshida Y."/>
            <person name="Ohtoshi R."/>
            <person name="Malay A.D."/>
            <person name="Moran D.A.P."/>
            <person name="Tomita M."/>
            <person name="Numata K."/>
            <person name="Arakawa K."/>
        </authorList>
    </citation>
    <scope>NUCLEOTIDE SEQUENCE</scope>
</reference>
<dbReference type="AlphaFoldDB" id="A0A8X6U9V2"/>
<sequence length="101" mass="10813">MLKNTKSPGGAYIARARENFPERKRGKIKYLQNIVEKEVLLLHDSVSSWEASVGKESVIGPTAVAAGFTDDSAFAFSSTAFAVEGGEEVVGSLSASRVHVR</sequence>
<evidence type="ECO:0000313" key="1">
    <source>
        <dbReference type="EMBL" id="GFU07715.1"/>
    </source>
</evidence>
<gene>
    <name evidence="1" type="ORF">NPIL_350801</name>
</gene>
<keyword evidence="2" id="KW-1185">Reference proteome</keyword>
<comment type="caution">
    <text evidence="1">The sequence shown here is derived from an EMBL/GenBank/DDBJ whole genome shotgun (WGS) entry which is preliminary data.</text>
</comment>
<dbReference type="EMBL" id="BMAW01124402">
    <property type="protein sequence ID" value="GFU07715.1"/>
    <property type="molecule type" value="Genomic_DNA"/>
</dbReference>
<name>A0A8X6U9V2_NEPPI</name>
<accession>A0A8X6U9V2</accession>